<dbReference type="Proteomes" id="UP000103309">
    <property type="component" value="Segment"/>
</dbReference>
<organismHost>
    <name type="scientific">Capra hircus</name>
    <name type="common">Goat</name>
    <dbReference type="NCBI Taxonomy" id="9925"/>
</organismHost>
<organismHost>
    <name type="scientific">Homo sapiens</name>
    <name type="common">Human</name>
    <dbReference type="NCBI Taxonomy" id="9606"/>
</organismHost>
<reference evidence="2 3" key="1">
    <citation type="submission" date="2010-04" db="EMBL/GenBank/DDBJ databases">
        <title>Novel immune-modulators identified by a rapid, functional screen of the Parapox virus genome.</title>
        <authorList>
            <person name="McGuire M.J."/>
            <person name="Sykes K.F."/>
            <person name="Johnston S.A."/>
        </authorList>
    </citation>
    <scope>NUCLEOTIDE SEQUENCE [LARGE SCALE GENOMIC DNA]</scope>
    <source>
        <strain evidence="2">D1701</strain>
    </source>
</reference>
<dbReference type="EMBL" id="HM133903">
    <property type="protein sequence ID" value="ADY76943.1"/>
    <property type="molecule type" value="Genomic_DNA"/>
</dbReference>
<feature type="compositionally biased region" description="Polar residues" evidence="1">
    <location>
        <begin position="71"/>
        <end position="83"/>
    </location>
</feature>
<evidence type="ECO:0000256" key="1">
    <source>
        <dbReference type="SAM" id="MobiDB-lite"/>
    </source>
</evidence>
<feature type="region of interest" description="Disordered" evidence="1">
    <location>
        <begin position="60"/>
        <end position="83"/>
    </location>
</feature>
<feature type="compositionally biased region" description="Low complexity" evidence="1">
    <location>
        <begin position="1"/>
        <end position="18"/>
    </location>
</feature>
<accession>F1AWU6</accession>
<sequence>MRAPSPRSASSCTHSSAASERRNTWPHCSDVISARASSSVGGRRASTAAVARTLLRRSISETAHRPEADMCSSSAPMRTSRQQAPWLNTAARCSAVCRLLLRRFRSSPRSSTKSTMPRSQRP</sequence>
<evidence type="ECO:0000313" key="2">
    <source>
        <dbReference type="EMBL" id="ADY76943.1"/>
    </source>
</evidence>
<organismHost>
    <name type="scientific">Ovis aries</name>
    <name type="common">Sheep</name>
    <dbReference type="NCBI Taxonomy" id="9940"/>
</organismHost>
<evidence type="ECO:0000313" key="3">
    <source>
        <dbReference type="Proteomes" id="UP000103309"/>
    </source>
</evidence>
<proteinExistence type="predicted"/>
<feature type="region of interest" description="Disordered" evidence="1">
    <location>
        <begin position="1"/>
        <end position="27"/>
    </location>
</feature>
<name>F1AWU6_ORFV</name>
<protein>
    <submittedName>
        <fullName evidence="2">PP138</fullName>
    </submittedName>
</protein>
<organism evidence="2 3">
    <name type="scientific">Orf virus</name>
    <name type="common">ORFV</name>
    <dbReference type="NCBI Taxonomy" id="10258"/>
    <lineage>
        <taxon>Viruses</taxon>
        <taxon>Varidnaviria</taxon>
        <taxon>Bamfordvirae</taxon>
        <taxon>Nucleocytoviricota</taxon>
        <taxon>Pokkesviricetes</taxon>
        <taxon>Chitovirales</taxon>
        <taxon>Poxviridae</taxon>
        <taxon>Chordopoxvirinae</taxon>
        <taxon>Parapoxvirus</taxon>
        <taxon>Parapoxvirus orf</taxon>
    </lineage>
</organism>